<protein>
    <recommendedName>
        <fullName evidence="6">RING-CH-type domain-containing protein</fullName>
    </recommendedName>
</protein>
<dbReference type="Pfam" id="PF12906">
    <property type="entry name" value="RINGv"/>
    <property type="match status" value="1"/>
</dbReference>
<evidence type="ECO:0000256" key="3">
    <source>
        <dbReference type="ARBA" id="ARBA00022833"/>
    </source>
</evidence>
<keyword evidence="5" id="KW-1133">Transmembrane helix</keyword>
<feature type="compositionally biased region" description="Polar residues" evidence="4">
    <location>
        <begin position="222"/>
        <end position="232"/>
    </location>
</feature>
<keyword evidence="1" id="KW-0479">Metal-binding</keyword>
<feature type="region of interest" description="Disordered" evidence="4">
    <location>
        <begin position="456"/>
        <end position="477"/>
    </location>
</feature>
<feature type="compositionally biased region" description="Polar residues" evidence="4">
    <location>
        <begin position="461"/>
        <end position="477"/>
    </location>
</feature>
<dbReference type="CDD" id="cd16495">
    <property type="entry name" value="RING_CH-C4HC3_MARCH"/>
    <property type="match status" value="1"/>
</dbReference>
<keyword evidence="5" id="KW-0812">Transmembrane</keyword>
<accession>U5D0M0</accession>
<dbReference type="PANTHER" id="PTHR46158:SF1">
    <property type="entry name" value="RING_U-BOX SUPERFAMILY PROTEIN"/>
    <property type="match status" value="1"/>
</dbReference>
<feature type="transmembrane region" description="Helical" evidence="5">
    <location>
        <begin position="416"/>
        <end position="439"/>
    </location>
</feature>
<dbReference type="OrthoDB" id="435038at2759"/>
<dbReference type="HOGENOM" id="CLU_039981_1_0_1"/>
<evidence type="ECO:0000313" key="7">
    <source>
        <dbReference type="EMBL" id="ERN15969.1"/>
    </source>
</evidence>
<evidence type="ECO:0000256" key="1">
    <source>
        <dbReference type="ARBA" id="ARBA00022723"/>
    </source>
</evidence>
<proteinExistence type="predicted"/>
<keyword evidence="3" id="KW-0862">Zinc</keyword>
<dbReference type="AlphaFoldDB" id="U5D0M0"/>
<dbReference type="PROSITE" id="PS51292">
    <property type="entry name" value="ZF_RING_CH"/>
    <property type="match status" value="1"/>
</dbReference>
<dbReference type="SUPFAM" id="SSF57850">
    <property type="entry name" value="RING/U-box"/>
    <property type="match status" value="1"/>
</dbReference>
<name>U5D0M0_AMBTC</name>
<feature type="region of interest" description="Disordered" evidence="4">
    <location>
        <begin position="143"/>
        <end position="180"/>
    </location>
</feature>
<dbReference type="Gene3D" id="3.30.40.10">
    <property type="entry name" value="Zinc/RING finger domain, C3HC4 (zinc finger)"/>
    <property type="match status" value="1"/>
</dbReference>
<feature type="transmembrane region" description="Helical" evidence="5">
    <location>
        <begin position="362"/>
        <end position="379"/>
    </location>
</feature>
<dbReference type="PANTHER" id="PTHR46158">
    <property type="entry name" value="OS02G0165000 PROTEIN"/>
    <property type="match status" value="1"/>
</dbReference>
<keyword evidence="8" id="KW-1185">Reference proteome</keyword>
<dbReference type="GO" id="GO:0008270">
    <property type="term" value="F:zinc ion binding"/>
    <property type="evidence" value="ECO:0007669"/>
    <property type="project" value="UniProtKB-KW"/>
</dbReference>
<feature type="region of interest" description="Disordered" evidence="4">
    <location>
        <begin position="219"/>
        <end position="238"/>
    </location>
</feature>
<feature type="domain" description="RING-CH-type" evidence="6">
    <location>
        <begin position="240"/>
        <end position="302"/>
    </location>
</feature>
<evidence type="ECO:0000256" key="5">
    <source>
        <dbReference type="SAM" id="Phobius"/>
    </source>
</evidence>
<reference evidence="8" key="1">
    <citation type="journal article" date="2013" name="Science">
        <title>The Amborella genome and the evolution of flowering plants.</title>
        <authorList>
            <consortium name="Amborella Genome Project"/>
        </authorList>
    </citation>
    <scope>NUCLEOTIDE SEQUENCE [LARGE SCALE GENOMIC DNA]</scope>
</reference>
<dbReference type="InterPro" id="IPR011016">
    <property type="entry name" value="Znf_RING-CH"/>
</dbReference>
<feature type="region of interest" description="Disordered" evidence="4">
    <location>
        <begin position="1"/>
        <end position="90"/>
    </location>
</feature>
<dbReference type="InterPro" id="IPR013083">
    <property type="entry name" value="Znf_RING/FYVE/PHD"/>
</dbReference>
<feature type="compositionally biased region" description="Polar residues" evidence="4">
    <location>
        <begin position="14"/>
        <end position="30"/>
    </location>
</feature>
<dbReference type="eggNOG" id="KOG1609">
    <property type="taxonomic scope" value="Eukaryota"/>
</dbReference>
<evidence type="ECO:0000313" key="8">
    <source>
        <dbReference type="Proteomes" id="UP000017836"/>
    </source>
</evidence>
<evidence type="ECO:0000256" key="4">
    <source>
        <dbReference type="SAM" id="MobiDB-lite"/>
    </source>
</evidence>
<dbReference type="EMBL" id="KI392493">
    <property type="protein sequence ID" value="ERN15969.1"/>
    <property type="molecule type" value="Genomic_DNA"/>
</dbReference>
<keyword evidence="2" id="KW-0863">Zinc-finger</keyword>
<organism evidence="7 8">
    <name type="scientific">Amborella trichopoda</name>
    <dbReference type="NCBI Taxonomy" id="13333"/>
    <lineage>
        <taxon>Eukaryota</taxon>
        <taxon>Viridiplantae</taxon>
        <taxon>Streptophyta</taxon>
        <taxon>Embryophyta</taxon>
        <taxon>Tracheophyta</taxon>
        <taxon>Spermatophyta</taxon>
        <taxon>Magnoliopsida</taxon>
        <taxon>Amborellales</taxon>
        <taxon>Amborellaceae</taxon>
        <taxon>Amborella</taxon>
    </lineage>
</organism>
<gene>
    <name evidence="7" type="ORF">AMTR_s00175p00053490</name>
</gene>
<dbReference type="SMART" id="SM00744">
    <property type="entry name" value="RINGv"/>
    <property type="match status" value="1"/>
</dbReference>
<keyword evidence="5" id="KW-0472">Membrane</keyword>
<evidence type="ECO:0000259" key="6">
    <source>
        <dbReference type="PROSITE" id="PS51292"/>
    </source>
</evidence>
<dbReference type="Gramene" id="ERN15969">
    <property type="protein sequence ID" value="ERN15969"/>
    <property type="gene ID" value="AMTR_s00175p00053490"/>
</dbReference>
<dbReference type="OMA" id="RFRMWQG"/>
<feature type="transmembrane region" description="Helical" evidence="5">
    <location>
        <begin position="391"/>
        <end position="410"/>
    </location>
</feature>
<evidence type="ECO:0000256" key="2">
    <source>
        <dbReference type="ARBA" id="ARBA00022771"/>
    </source>
</evidence>
<dbReference type="Proteomes" id="UP000017836">
    <property type="component" value="Unassembled WGS sequence"/>
</dbReference>
<dbReference type="KEGG" id="atr:18444265"/>
<dbReference type="STRING" id="13333.U5D0M0"/>
<sequence>MGAEDNDDRGLVPNVSSSSKLQQVEESTGISEEIPSVHQRRKPNLLLEIPPRSLEGGSSSGSVRINMPPTPSPTYARVSLSPSTSLPKGKSSIRNILPWPSFKSRGIAFDNERASTPPSALPREKSLVRRSFSLTKMFLPSPAKRTSSLPVTPVGDPNSESVRGRSDIDQCSPITPGVQKHMPRSLSVPVIIKARSLKRTDSIGALYRIIPSTPHVPEVGGATSNSAANVNADSEDAGEDIPEEEAVCRICLVELSEGGDSLKMECSCKGELALAHQECAVKWFSLKGNKNCDVCKQEVRNLPVTLLRIQSSQTAGLQSTRARGRVVQHYRVWQDVPVLVMVSMLAYFCFLEQLLVTKMGSGALAISLPFSCVLGLLASMTTSSMVRKKYIWIYASAQFALVVIFAHLFYSLLHVQVVLSVLLSAFGGFGVTMTANSLLHEFLRWRTRWRNWQEARHHAQQENPMPQNTIQSETNTSENRPSIFEIAQGG</sequence>